<gene>
    <name evidence="2" type="ORF">LCGC14_1998810</name>
</gene>
<comment type="caution">
    <text evidence="2">The sequence shown here is derived from an EMBL/GenBank/DDBJ whole genome shotgun (WGS) entry which is preliminary data.</text>
</comment>
<evidence type="ECO:0000256" key="1">
    <source>
        <dbReference type="ARBA" id="ARBA00022729"/>
    </source>
</evidence>
<dbReference type="Gene3D" id="1.25.20.10">
    <property type="entry name" value="Bacterial muramidases"/>
    <property type="match status" value="1"/>
</dbReference>
<keyword evidence="1" id="KW-0732">Signal</keyword>
<sequence length="227" mass="24412">MPVQFVTMRLLTLLVVLSAQAATAPLAQAVPTASPPPSDARPSLGLAEAMAQLRRQNFAGALAAASRAGPVARDIIEWHRLRVGLGDFDEVVDFTTRNPDWPGMTYLKQQAEGSVPRSGRAPDVIAFFSDTQPRTGDGTVALVMAFRELGADGDAEAEAALAWLERSMTAEAERVLLSLYPDILTPLNEARLDSMLWDGATQAAQRAMARVDADQQALAKARMVLRS</sequence>
<reference evidence="2" key="1">
    <citation type="journal article" date="2015" name="Nature">
        <title>Complex archaea that bridge the gap between prokaryotes and eukaryotes.</title>
        <authorList>
            <person name="Spang A."/>
            <person name="Saw J.H."/>
            <person name="Jorgensen S.L."/>
            <person name="Zaremba-Niedzwiedzka K."/>
            <person name="Martijn J."/>
            <person name="Lind A.E."/>
            <person name="van Eijk R."/>
            <person name="Schleper C."/>
            <person name="Guy L."/>
            <person name="Ettema T.J."/>
        </authorList>
    </citation>
    <scope>NUCLEOTIDE SEQUENCE</scope>
</reference>
<protein>
    <submittedName>
        <fullName evidence="2">Uncharacterized protein</fullName>
    </submittedName>
</protein>
<name>A0A0F9HH98_9ZZZZ</name>
<accession>A0A0F9HH98</accession>
<dbReference type="AlphaFoldDB" id="A0A0F9HH98"/>
<dbReference type="InterPro" id="IPR008939">
    <property type="entry name" value="Lytic_TGlycosylase_superhlx_U"/>
</dbReference>
<feature type="non-terminal residue" evidence="2">
    <location>
        <position position="227"/>
    </location>
</feature>
<organism evidence="2">
    <name type="scientific">marine sediment metagenome</name>
    <dbReference type="NCBI Taxonomy" id="412755"/>
    <lineage>
        <taxon>unclassified sequences</taxon>
        <taxon>metagenomes</taxon>
        <taxon>ecological metagenomes</taxon>
    </lineage>
</organism>
<dbReference type="EMBL" id="LAZR01022680">
    <property type="protein sequence ID" value="KKL81035.1"/>
    <property type="molecule type" value="Genomic_DNA"/>
</dbReference>
<dbReference type="SUPFAM" id="SSF48435">
    <property type="entry name" value="Bacterial muramidases"/>
    <property type="match status" value="1"/>
</dbReference>
<evidence type="ECO:0000313" key="2">
    <source>
        <dbReference type="EMBL" id="KKL81035.1"/>
    </source>
</evidence>
<dbReference type="GO" id="GO:0004553">
    <property type="term" value="F:hydrolase activity, hydrolyzing O-glycosyl compounds"/>
    <property type="evidence" value="ECO:0007669"/>
    <property type="project" value="InterPro"/>
</dbReference>
<dbReference type="GO" id="GO:0042597">
    <property type="term" value="C:periplasmic space"/>
    <property type="evidence" value="ECO:0007669"/>
    <property type="project" value="InterPro"/>
</dbReference>
<proteinExistence type="predicted"/>